<accession>A0ABV4EY21</accession>
<gene>
    <name evidence="1" type="ORF">ABIF29_002805</name>
</gene>
<evidence type="ECO:0000313" key="1">
    <source>
        <dbReference type="EMBL" id="MEY9316006.1"/>
    </source>
</evidence>
<proteinExistence type="predicted"/>
<protein>
    <submittedName>
        <fullName evidence="1">Uncharacterized protein</fullName>
    </submittedName>
</protein>
<sequence length="73" mass="7765">MKHAGTLASGPGSSLDHDSLVFPPMKKAARDFREFDVCPVVCGPVVALVAPRGNAFVSEEWRCLVFTFSASPG</sequence>
<dbReference type="EMBL" id="JBGBZA010000002">
    <property type="protein sequence ID" value="MEY9316006.1"/>
    <property type="molecule type" value="Genomic_DNA"/>
</dbReference>
<comment type="caution">
    <text evidence="1">The sequence shown here is derived from an EMBL/GenBank/DDBJ whole genome shotgun (WGS) entry which is preliminary data.</text>
</comment>
<reference evidence="1 2" key="1">
    <citation type="submission" date="2024-07" db="EMBL/GenBank/DDBJ databases">
        <title>Genomic Encyclopedia of Type Strains, Phase V (KMG-V): Genome sequencing to study the core and pangenomes of soil and plant-associated prokaryotes.</title>
        <authorList>
            <person name="Whitman W."/>
        </authorList>
    </citation>
    <scope>NUCLEOTIDE SEQUENCE [LARGE SCALE GENOMIC DNA]</scope>
    <source>
        <strain evidence="1 2">USDA 415</strain>
    </source>
</reference>
<keyword evidence="2" id="KW-1185">Reference proteome</keyword>
<dbReference type="Proteomes" id="UP001565471">
    <property type="component" value="Unassembled WGS sequence"/>
</dbReference>
<name>A0ABV4EY21_BRAEL</name>
<evidence type="ECO:0000313" key="2">
    <source>
        <dbReference type="Proteomes" id="UP001565471"/>
    </source>
</evidence>
<organism evidence="1 2">
    <name type="scientific">Bradyrhizobium elkanii</name>
    <dbReference type="NCBI Taxonomy" id="29448"/>
    <lineage>
        <taxon>Bacteria</taxon>
        <taxon>Pseudomonadati</taxon>
        <taxon>Pseudomonadota</taxon>
        <taxon>Alphaproteobacteria</taxon>
        <taxon>Hyphomicrobiales</taxon>
        <taxon>Nitrobacteraceae</taxon>
        <taxon>Bradyrhizobium</taxon>
    </lineage>
</organism>